<evidence type="ECO:0000259" key="7">
    <source>
        <dbReference type="Pfam" id="PF13396"/>
    </source>
</evidence>
<evidence type="ECO:0000256" key="4">
    <source>
        <dbReference type="ARBA" id="ARBA00022989"/>
    </source>
</evidence>
<feature type="non-terminal residue" evidence="8">
    <location>
        <position position="158"/>
    </location>
</feature>
<dbReference type="GO" id="GO:0005886">
    <property type="term" value="C:plasma membrane"/>
    <property type="evidence" value="ECO:0007669"/>
    <property type="project" value="UniProtKB-SubCell"/>
</dbReference>
<organism evidence="8 9">
    <name type="scientific">Staphylococcus gallinarum</name>
    <dbReference type="NCBI Taxonomy" id="1293"/>
    <lineage>
        <taxon>Bacteria</taxon>
        <taxon>Bacillati</taxon>
        <taxon>Bacillota</taxon>
        <taxon>Bacilli</taxon>
        <taxon>Bacillales</taxon>
        <taxon>Staphylococcaceae</taxon>
        <taxon>Staphylococcus</taxon>
    </lineage>
</organism>
<feature type="transmembrane region" description="Helical" evidence="6">
    <location>
        <begin position="12"/>
        <end position="33"/>
    </location>
</feature>
<evidence type="ECO:0000256" key="5">
    <source>
        <dbReference type="ARBA" id="ARBA00023136"/>
    </source>
</evidence>
<evidence type="ECO:0000256" key="3">
    <source>
        <dbReference type="ARBA" id="ARBA00022692"/>
    </source>
</evidence>
<evidence type="ECO:0000256" key="2">
    <source>
        <dbReference type="ARBA" id="ARBA00022475"/>
    </source>
</evidence>
<feature type="transmembrane region" description="Helical" evidence="6">
    <location>
        <begin position="45"/>
        <end position="65"/>
    </location>
</feature>
<dbReference type="InterPro" id="IPR027379">
    <property type="entry name" value="CLS_N"/>
</dbReference>
<comment type="caution">
    <text evidence="8">The sequence shown here is derived from an EMBL/GenBank/DDBJ whole genome shotgun (WGS) entry which is preliminary data.</text>
</comment>
<name>A0A3A0UUF1_STAGA</name>
<dbReference type="EMBL" id="QYJN01000322">
    <property type="protein sequence ID" value="RIP22553.1"/>
    <property type="molecule type" value="Genomic_DNA"/>
</dbReference>
<protein>
    <submittedName>
        <fullName evidence="8">Cardiolipin synthase</fullName>
    </submittedName>
</protein>
<dbReference type="Pfam" id="PF13396">
    <property type="entry name" value="PLDc_N"/>
    <property type="match status" value="1"/>
</dbReference>
<evidence type="ECO:0000256" key="1">
    <source>
        <dbReference type="ARBA" id="ARBA00004651"/>
    </source>
</evidence>
<keyword evidence="2" id="KW-1003">Cell membrane</keyword>
<reference evidence="8 9" key="1">
    <citation type="journal article" date="2016" name="Front. Microbiol.">
        <title>Comprehensive Phylogenetic Analysis of Bovine Non-aureus Staphylococci Species Based on Whole-Genome Sequencing.</title>
        <authorList>
            <person name="Naushad S."/>
            <person name="Barkema H.W."/>
            <person name="Luby C."/>
            <person name="Condas L.A."/>
            <person name="Nobrega D.B."/>
            <person name="Carson D.A."/>
            <person name="De Buck J."/>
        </authorList>
    </citation>
    <scope>NUCLEOTIDE SEQUENCE [LARGE SCALE GENOMIC DNA]</scope>
    <source>
        <strain evidence="8 9">SNUC 4781</strain>
    </source>
</reference>
<sequence>MQLIFDPGVSPVYRGVLAFFFVINVILAFVIVFLDRDRRDATATWAWLFLLFVMPVLGFFIYIFFGRGIRKKRERGFAHNQIEDGMKRVQAQLQDSTNKISDSDNPIVRKHRDIATTLLTKEPSFLSNDNNIDIYTDGHDLFSQMKEDLRNAKTYIHM</sequence>
<accession>A0A3A0UUF1</accession>
<keyword evidence="5 6" id="KW-0472">Membrane</keyword>
<comment type="subcellular location">
    <subcellularLocation>
        <location evidence="1">Cell membrane</location>
        <topology evidence="1">Multi-pass membrane protein</topology>
    </subcellularLocation>
</comment>
<evidence type="ECO:0000256" key="6">
    <source>
        <dbReference type="SAM" id="Phobius"/>
    </source>
</evidence>
<evidence type="ECO:0000313" key="8">
    <source>
        <dbReference type="EMBL" id="RIP22553.1"/>
    </source>
</evidence>
<keyword evidence="3 6" id="KW-0812">Transmembrane</keyword>
<dbReference type="Proteomes" id="UP000265541">
    <property type="component" value="Unassembled WGS sequence"/>
</dbReference>
<proteinExistence type="predicted"/>
<feature type="domain" description="Cardiolipin synthase N-terminal" evidence="7">
    <location>
        <begin position="22"/>
        <end position="67"/>
    </location>
</feature>
<dbReference type="RefSeq" id="WP_182580227.1">
    <property type="nucleotide sequence ID" value="NZ_QYJN01000322.1"/>
</dbReference>
<dbReference type="AlphaFoldDB" id="A0A3A0UUF1"/>
<dbReference type="SUPFAM" id="SSF56024">
    <property type="entry name" value="Phospholipase D/nuclease"/>
    <property type="match status" value="1"/>
</dbReference>
<gene>
    <name evidence="8" type="ORF">BUZ14_15595</name>
</gene>
<keyword evidence="4 6" id="KW-1133">Transmembrane helix</keyword>
<evidence type="ECO:0000313" key="9">
    <source>
        <dbReference type="Proteomes" id="UP000265541"/>
    </source>
</evidence>